<dbReference type="GO" id="GO:0046872">
    <property type="term" value="F:metal ion binding"/>
    <property type="evidence" value="ECO:0007669"/>
    <property type="project" value="UniProtKB-KW"/>
</dbReference>
<feature type="region of interest" description="Disordered" evidence="10">
    <location>
        <begin position="501"/>
        <end position="544"/>
    </location>
</feature>
<dbReference type="InterPro" id="IPR003657">
    <property type="entry name" value="WRKY_dom"/>
</dbReference>
<feature type="compositionally biased region" description="Low complexity" evidence="10">
    <location>
        <begin position="505"/>
        <end position="521"/>
    </location>
</feature>
<feature type="region of interest" description="Disordered" evidence="10">
    <location>
        <begin position="321"/>
        <end position="427"/>
    </location>
</feature>
<dbReference type="GO" id="GO:0003700">
    <property type="term" value="F:DNA-binding transcription factor activity"/>
    <property type="evidence" value="ECO:0007669"/>
    <property type="project" value="InterPro"/>
</dbReference>
<dbReference type="OrthoDB" id="2021103at2759"/>
<feature type="compositionally biased region" description="Low complexity" evidence="10">
    <location>
        <begin position="192"/>
        <end position="221"/>
    </location>
</feature>
<dbReference type="EMBL" id="BJWL01000012">
    <property type="protein sequence ID" value="GFY98406.1"/>
    <property type="molecule type" value="Genomic_DNA"/>
</dbReference>
<feature type="region of interest" description="Disordered" evidence="10">
    <location>
        <begin position="113"/>
        <end position="136"/>
    </location>
</feature>
<dbReference type="Gene3D" id="2.20.25.80">
    <property type="entry name" value="WRKY domain"/>
    <property type="match status" value="2"/>
</dbReference>
<proteinExistence type="inferred from homology"/>
<feature type="compositionally biased region" description="Polar residues" evidence="10">
    <location>
        <begin position="522"/>
        <end position="544"/>
    </location>
</feature>
<evidence type="ECO:0000259" key="11">
    <source>
        <dbReference type="PROSITE" id="PS50811"/>
    </source>
</evidence>
<accession>A0A7J0FIY9</accession>
<evidence type="ECO:0000256" key="7">
    <source>
        <dbReference type="ARBA" id="ARBA00023163"/>
    </source>
</evidence>
<name>A0A7J0FIY9_9ERIC</name>
<dbReference type="PANTHER" id="PTHR31221:SF130">
    <property type="entry name" value="WRKY TRANSCRIPTION FACTOR 3-RELATED"/>
    <property type="match status" value="1"/>
</dbReference>
<evidence type="ECO:0000313" key="13">
    <source>
        <dbReference type="Proteomes" id="UP000585474"/>
    </source>
</evidence>
<feature type="compositionally biased region" description="Polar residues" evidence="10">
    <location>
        <begin position="227"/>
        <end position="251"/>
    </location>
</feature>
<dbReference type="FunFam" id="2.20.25.80:FF:000006">
    <property type="entry name" value="WRKY transcription factor"/>
    <property type="match status" value="1"/>
</dbReference>
<keyword evidence="6 12" id="KW-0238">DNA-binding</keyword>
<dbReference type="InterPro" id="IPR044810">
    <property type="entry name" value="WRKY_plant"/>
</dbReference>
<dbReference type="FunFam" id="2.20.25.80:FF:000003">
    <property type="entry name" value="WRKY transcription factor 57"/>
    <property type="match status" value="1"/>
</dbReference>
<evidence type="ECO:0000256" key="6">
    <source>
        <dbReference type="ARBA" id="ARBA00023125"/>
    </source>
</evidence>
<dbReference type="AlphaFoldDB" id="A0A7J0FIY9"/>
<feature type="compositionally biased region" description="Polar residues" evidence="10">
    <location>
        <begin position="340"/>
        <end position="363"/>
    </location>
</feature>
<evidence type="ECO:0000256" key="2">
    <source>
        <dbReference type="ARBA" id="ARBA00022723"/>
    </source>
</evidence>
<dbReference type="InterPro" id="IPR036576">
    <property type="entry name" value="WRKY_dom_sf"/>
</dbReference>
<keyword evidence="2" id="KW-0479">Metal-binding</keyword>
<feature type="domain" description="WRKY" evidence="11">
    <location>
        <begin position="439"/>
        <end position="504"/>
    </location>
</feature>
<reference evidence="12 13" key="1">
    <citation type="submission" date="2019-07" db="EMBL/GenBank/DDBJ databases">
        <title>De Novo Assembly of kiwifruit Actinidia rufa.</title>
        <authorList>
            <person name="Sugita-Konishi S."/>
            <person name="Sato K."/>
            <person name="Mori E."/>
            <person name="Abe Y."/>
            <person name="Kisaki G."/>
            <person name="Hamano K."/>
            <person name="Suezawa K."/>
            <person name="Otani M."/>
            <person name="Fukuda T."/>
            <person name="Manabe T."/>
            <person name="Gomi K."/>
            <person name="Tabuchi M."/>
            <person name="Akimitsu K."/>
            <person name="Kataoka I."/>
        </authorList>
    </citation>
    <scope>NUCLEOTIDE SEQUENCE [LARGE SCALE GENOMIC DNA]</scope>
    <source>
        <strain evidence="13">cv. Fuchu</strain>
    </source>
</reference>
<evidence type="ECO:0000256" key="1">
    <source>
        <dbReference type="ARBA" id="ARBA00004123"/>
    </source>
</evidence>
<keyword evidence="3" id="KW-0677">Repeat</keyword>
<dbReference type="PROSITE" id="PS50811">
    <property type="entry name" value="WRKY"/>
    <property type="match status" value="2"/>
</dbReference>
<dbReference type="Proteomes" id="UP000585474">
    <property type="component" value="Unassembled WGS sequence"/>
</dbReference>
<comment type="caution">
    <text evidence="12">The sequence shown here is derived from an EMBL/GenBank/DDBJ whole genome shotgun (WGS) entry which is preliminary data.</text>
</comment>
<keyword evidence="8" id="KW-0539">Nucleus</keyword>
<keyword evidence="7" id="KW-0804">Transcription</keyword>
<dbReference type="SUPFAM" id="SSF118290">
    <property type="entry name" value="WRKY DNA-binding domain"/>
    <property type="match status" value="2"/>
</dbReference>
<evidence type="ECO:0000256" key="3">
    <source>
        <dbReference type="ARBA" id="ARBA00022737"/>
    </source>
</evidence>
<evidence type="ECO:0000256" key="9">
    <source>
        <dbReference type="ARBA" id="ARBA00061157"/>
    </source>
</evidence>
<evidence type="ECO:0000256" key="5">
    <source>
        <dbReference type="ARBA" id="ARBA00023015"/>
    </source>
</evidence>
<feature type="compositionally biased region" description="Basic and acidic residues" evidence="10">
    <location>
        <begin position="399"/>
        <end position="415"/>
    </location>
</feature>
<keyword evidence="5" id="KW-0805">Transcription regulation</keyword>
<comment type="similarity">
    <text evidence="9">Belongs to the WRKY group I family.</text>
</comment>
<keyword evidence="4" id="KW-0862">Zinc</keyword>
<sequence length="559" mass="61541">MKTIITDREKFPLPVVESPNDEELQVNHKSETRLRFGKSLKSMAEKESRASSAPLRLTITLPPRTSMESLFMGGPGASPGPMTLVSNFFSENEPDSEFRSFSQLLAGAMASPAEVPGHWTSFPEDSKDKESGRGGTDFRFKQNRPAGLMVAQPHMFTVPPGLSPATLLESSGWFSPGQSPFGMSHQQALAQVTAQAAQAQSRMHNPAEFPSLLPAAPAASLPQPPSFTSNATTHQQMPPSMPESSIMTESSDLSHSDHRSQPSSFVADKPADDGYNWRKYGQKQVKGSEFPRSYYKCTHPKCPVKKKVERSLEGQVTEIIYKGQHNHQPPQPSKRAKDTGNPNRNLNHHGNSDISMEGQTWNSDKLREDGPANSTSMKDQESSQVSSDSEEVGDTETGVDERDEYKPEAKRRNTEVRVSGPASSNRGVTEPRIIVQTTSEVDLLFDGYRWRKYGQKLVKGNSYPRSYYKCTSQGCNVRKHVERAAGDPKAVITTYEGKHNHDVPAARNSSHNTATTNNNLSQSVPNNALSNKHTSVRNTGLGNNSSQSIALLQFKEELT</sequence>
<evidence type="ECO:0000256" key="4">
    <source>
        <dbReference type="ARBA" id="ARBA00022833"/>
    </source>
</evidence>
<evidence type="ECO:0000256" key="8">
    <source>
        <dbReference type="ARBA" id="ARBA00023242"/>
    </source>
</evidence>
<keyword evidence="13" id="KW-1185">Reference proteome</keyword>
<protein>
    <submittedName>
        <fullName evidence="12">WRKY DNA-binding protein 4</fullName>
    </submittedName>
</protein>
<feature type="region of interest" description="Disordered" evidence="10">
    <location>
        <begin position="192"/>
        <end position="277"/>
    </location>
</feature>
<feature type="domain" description="WRKY" evidence="11">
    <location>
        <begin position="266"/>
        <end position="330"/>
    </location>
</feature>
<feature type="compositionally biased region" description="Acidic residues" evidence="10">
    <location>
        <begin position="388"/>
        <end position="398"/>
    </location>
</feature>
<dbReference type="SMART" id="SM00774">
    <property type="entry name" value="WRKY"/>
    <property type="match status" value="2"/>
</dbReference>
<evidence type="ECO:0000256" key="10">
    <source>
        <dbReference type="SAM" id="MobiDB-lite"/>
    </source>
</evidence>
<gene>
    <name evidence="12" type="ORF">Acr_12g0009470</name>
</gene>
<feature type="compositionally biased region" description="Basic and acidic residues" evidence="10">
    <location>
        <begin position="124"/>
        <end position="136"/>
    </location>
</feature>
<dbReference type="GO" id="GO:0005634">
    <property type="term" value="C:nucleus"/>
    <property type="evidence" value="ECO:0007669"/>
    <property type="project" value="UniProtKB-SubCell"/>
</dbReference>
<dbReference type="PANTHER" id="PTHR31221">
    <property type="entry name" value="WRKY TRANSCRIPTION FACTOR PROTEIN 1-RELATED"/>
    <property type="match status" value="1"/>
</dbReference>
<dbReference type="Pfam" id="PF03106">
    <property type="entry name" value="WRKY"/>
    <property type="match status" value="2"/>
</dbReference>
<organism evidence="12 13">
    <name type="scientific">Actinidia rufa</name>
    <dbReference type="NCBI Taxonomy" id="165716"/>
    <lineage>
        <taxon>Eukaryota</taxon>
        <taxon>Viridiplantae</taxon>
        <taxon>Streptophyta</taxon>
        <taxon>Embryophyta</taxon>
        <taxon>Tracheophyta</taxon>
        <taxon>Spermatophyta</taxon>
        <taxon>Magnoliopsida</taxon>
        <taxon>eudicotyledons</taxon>
        <taxon>Gunneridae</taxon>
        <taxon>Pentapetalae</taxon>
        <taxon>asterids</taxon>
        <taxon>Ericales</taxon>
        <taxon>Actinidiaceae</taxon>
        <taxon>Actinidia</taxon>
    </lineage>
</organism>
<comment type="subcellular location">
    <subcellularLocation>
        <location evidence="1">Nucleus</location>
    </subcellularLocation>
</comment>
<dbReference type="GO" id="GO:0043565">
    <property type="term" value="F:sequence-specific DNA binding"/>
    <property type="evidence" value="ECO:0007669"/>
    <property type="project" value="InterPro"/>
</dbReference>
<evidence type="ECO:0000313" key="12">
    <source>
        <dbReference type="EMBL" id="GFY98406.1"/>
    </source>
</evidence>